<gene>
    <name evidence="7" type="ORF">GCM10010913_44110</name>
</gene>
<dbReference type="Gene3D" id="1.10.357.10">
    <property type="entry name" value="Tetracycline Repressor, domain 2"/>
    <property type="match status" value="1"/>
</dbReference>
<dbReference type="Gene3D" id="1.10.10.60">
    <property type="entry name" value="Homeodomain-like"/>
    <property type="match status" value="1"/>
</dbReference>
<keyword evidence="8" id="KW-1185">Reference proteome</keyword>
<keyword evidence="1" id="KW-0805">Transcription regulation</keyword>
<dbReference type="InterPro" id="IPR036271">
    <property type="entry name" value="Tet_transcr_reg_TetR-rel_C_sf"/>
</dbReference>
<keyword evidence="3" id="KW-0804">Transcription</keyword>
<dbReference type="PROSITE" id="PS01081">
    <property type="entry name" value="HTH_TETR_1"/>
    <property type="match status" value="1"/>
</dbReference>
<evidence type="ECO:0000313" key="8">
    <source>
        <dbReference type="Proteomes" id="UP000608420"/>
    </source>
</evidence>
<dbReference type="PRINTS" id="PR00455">
    <property type="entry name" value="HTHTETR"/>
</dbReference>
<keyword evidence="2 4" id="KW-0238">DNA-binding</keyword>
<protein>
    <submittedName>
        <fullName evidence="7">TetR family transcriptional regulator</fullName>
    </submittedName>
</protein>
<comment type="caution">
    <text evidence="7">The sequence shown here is derived from an EMBL/GenBank/DDBJ whole genome shotgun (WGS) entry which is preliminary data.</text>
</comment>
<dbReference type="PANTHER" id="PTHR47506">
    <property type="entry name" value="TRANSCRIPTIONAL REGULATORY PROTEIN"/>
    <property type="match status" value="1"/>
</dbReference>
<dbReference type="SUPFAM" id="SSF48498">
    <property type="entry name" value="Tetracyclin repressor-like, C-terminal domain"/>
    <property type="match status" value="1"/>
</dbReference>
<evidence type="ECO:0000256" key="2">
    <source>
        <dbReference type="ARBA" id="ARBA00023125"/>
    </source>
</evidence>
<dbReference type="InterPro" id="IPR001647">
    <property type="entry name" value="HTH_TetR"/>
</dbReference>
<reference evidence="8" key="1">
    <citation type="journal article" date="2019" name="Int. J. Syst. Evol. Microbiol.">
        <title>The Global Catalogue of Microorganisms (GCM) 10K type strain sequencing project: providing services to taxonomists for standard genome sequencing and annotation.</title>
        <authorList>
            <consortium name="The Broad Institute Genomics Platform"/>
            <consortium name="The Broad Institute Genome Sequencing Center for Infectious Disease"/>
            <person name="Wu L."/>
            <person name="Ma J."/>
        </authorList>
    </citation>
    <scope>NUCLEOTIDE SEQUENCE [LARGE SCALE GENOMIC DNA]</scope>
    <source>
        <strain evidence="8">CGMCC 1.15420</strain>
    </source>
</reference>
<evidence type="ECO:0000256" key="5">
    <source>
        <dbReference type="SAM" id="MobiDB-lite"/>
    </source>
</evidence>
<evidence type="ECO:0000313" key="7">
    <source>
        <dbReference type="EMBL" id="GGG17248.1"/>
    </source>
</evidence>
<feature type="region of interest" description="Disordered" evidence="5">
    <location>
        <begin position="187"/>
        <end position="210"/>
    </location>
</feature>
<dbReference type="InterPro" id="IPR009057">
    <property type="entry name" value="Homeodomain-like_sf"/>
</dbReference>
<feature type="DNA-binding region" description="H-T-H motif" evidence="4">
    <location>
        <begin position="32"/>
        <end position="51"/>
    </location>
</feature>
<dbReference type="PANTHER" id="PTHR47506:SF7">
    <property type="entry name" value="TRANSCRIPTIONAL REGULATORY PROTEIN"/>
    <property type="match status" value="1"/>
</dbReference>
<evidence type="ECO:0000256" key="1">
    <source>
        <dbReference type="ARBA" id="ARBA00023015"/>
    </source>
</evidence>
<dbReference type="RefSeq" id="WP_120460949.1">
    <property type="nucleotide sequence ID" value="NZ_BMIW01000047.1"/>
</dbReference>
<evidence type="ECO:0000256" key="4">
    <source>
        <dbReference type="PROSITE-ProRule" id="PRU00335"/>
    </source>
</evidence>
<dbReference type="SUPFAM" id="SSF46689">
    <property type="entry name" value="Homeodomain-like"/>
    <property type="match status" value="1"/>
</dbReference>
<proteinExistence type="predicted"/>
<name>A0ABQ1W8Y4_9BACL</name>
<dbReference type="Pfam" id="PF00440">
    <property type="entry name" value="TetR_N"/>
    <property type="match status" value="1"/>
</dbReference>
<evidence type="ECO:0000256" key="3">
    <source>
        <dbReference type="ARBA" id="ARBA00023163"/>
    </source>
</evidence>
<dbReference type="PROSITE" id="PS50977">
    <property type="entry name" value="HTH_TETR_2"/>
    <property type="match status" value="1"/>
</dbReference>
<sequence>MPYPEGHKIKVRGRIIGSAAKAFRSNGIHDTSVPFIMKGAGLTHGGFYSHFDNKDQLVSETCRYAIKDTIALLQKAADQAVEEPKIHAVIHFYLSPHHRDHAEIGCILPALSGEISRLSEEVRQVFNLELQRMIDFVSDLGRIDHSSGSALLSLMVGTLMLARSVSDPQLSDGLLEAGKQQAKELIKNSQGGPTFDQKPCPGNPPHLEVN</sequence>
<feature type="domain" description="HTH tetR-type" evidence="6">
    <location>
        <begin position="9"/>
        <end position="69"/>
    </location>
</feature>
<evidence type="ECO:0000259" key="6">
    <source>
        <dbReference type="PROSITE" id="PS50977"/>
    </source>
</evidence>
<dbReference type="Proteomes" id="UP000608420">
    <property type="component" value="Unassembled WGS sequence"/>
</dbReference>
<accession>A0ABQ1W8Y4</accession>
<organism evidence="7 8">
    <name type="scientific">Paenibacillus aceti</name>
    <dbReference type="NCBI Taxonomy" id="1820010"/>
    <lineage>
        <taxon>Bacteria</taxon>
        <taxon>Bacillati</taxon>
        <taxon>Bacillota</taxon>
        <taxon>Bacilli</taxon>
        <taxon>Bacillales</taxon>
        <taxon>Paenibacillaceae</taxon>
        <taxon>Paenibacillus</taxon>
    </lineage>
</organism>
<dbReference type="InterPro" id="IPR023772">
    <property type="entry name" value="DNA-bd_HTH_TetR-type_CS"/>
</dbReference>
<dbReference type="EMBL" id="BMIW01000047">
    <property type="protein sequence ID" value="GGG17248.1"/>
    <property type="molecule type" value="Genomic_DNA"/>
</dbReference>